<evidence type="ECO:0000313" key="1">
    <source>
        <dbReference type="EMBL" id="PEN17285.1"/>
    </source>
</evidence>
<dbReference type="InterPro" id="IPR003749">
    <property type="entry name" value="ThiS/MoaD-like"/>
</dbReference>
<gene>
    <name evidence="1" type="ORF">CRM92_04540</name>
</gene>
<organism evidence="1 2">
    <name type="scientific">Rothia dentocariosa</name>
    <dbReference type="NCBI Taxonomy" id="2047"/>
    <lineage>
        <taxon>Bacteria</taxon>
        <taxon>Bacillati</taxon>
        <taxon>Actinomycetota</taxon>
        <taxon>Actinomycetes</taxon>
        <taxon>Micrococcales</taxon>
        <taxon>Micrococcaceae</taxon>
        <taxon>Rothia</taxon>
    </lineage>
</organism>
<dbReference type="Proteomes" id="UP000219947">
    <property type="component" value="Unassembled WGS sequence"/>
</dbReference>
<evidence type="ECO:0000313" key="2">
    <source>
        <dbReference type="Proteomes" id="UP000219947"/>
    </source>
</evidence>
<sequence>MQIHFFAAARAASGVAETQVSLTDLAEPTLRALVEKLGEEFTGKTASGMTLAQVMHQCSFLIDGTRSELDTVLTENVRVDVLPPFAGG</sequence>
<reference evidence="1" key="1">
    <citation type="submission" date="2017-10" db="EMBL/GenBank/DDBJ databases">
        <title>Kefir isolates.</title>
        <authorList>
            <person name="Kim Y."/>
            <person name="Blasche S."/>
        </authorList>
    </citation>
    <scope>NUCLEOTIDE SEQUENCE [LARGE SCALE GENOMIC DNA]</scope>
    <source>
        <strain evidence="1">OG2-2</strain>
    </source>
</reference>
<protein>
    <submittedName>
        <fullName evidence="1">Molybdopterin synthase sulfur carrier subunit</fullName>
    </submittedName>
</protein>
<comment type="caution">
    <text evidence="1">The sequence shown here is derived from an EMBL/GenBank/DDBJ whole genome shotgun (WGS) entry which is preliminary data.</text>
</comment>
<accession>A0A2A8D8G2</accession>
<dbReference type="Gene3D" id="3.10.20.30">
    <property type="match status" value="1"/>
</dbReference>
<dbReference type="RefSeq" id="WP_048779635.1">
    <property type="nucleotide sequence ID" value="NZ_JAOVAQ010000005.1"/>
</dbReference>
<dbReference type="CDD" id="cd17040">
    <property type="entry name" value="Ubl_MoaD_like"/>
    <property type="match status" value="1"/>
</dbReference>
<dbReference type="AlphaFoldDB" id="A0A2A8D8G2"/>
<dbReference type="EMBL" id="PDEV01000001">
    <property type="protein sequence ID" value="PEN17285.1"/>
    <property type="molecule type" value="Genomic_DNA"/>
</dbReference>
<dbReference type="InterPro" id="IPR012675">
    <property type="entry name" value="Beta-grasp_dom_sf"/>
</dbReference>
<name>A0A2A8D8G2_9MICC</name>
<dbReference type="SUPFAM" id="SSF54285">
    <property type="entry name" value="MoaD/ThiS"/>
    <property type="match status" value="1"/>
</dbReference>
<keyword evidence="2" id="KW-1185">Reference proteome</keyword>
<dbReference type="Pfam" id="PF02597">
    <property type="entry name" value="ThiS"/>
    <property type="match status" value="1"/>
</dbReference>
<proteinExistence type="predicted"/>
<dbReference type="InterPro" id="IPR016155">
    <property type="entry name" value="Mopterin_synth/thiamin_S_b"/>
</dbReference>